<dbReference type="NCBIfam" id="NF008158">
    <property type="entry name" value="PRK10910.1"/>
    <property type="match status" value="1"/>
</dbReference>
<dbReference type="PROSITE" id="PS00092">
    <property type="entry name" value="N6_MTASE"/>
    <property type="match status" value="1"/>
</dbReference>
<comment type="catalytic activity">
    <reaction evidence="9">
        <text>guanosine(966) in 16S rRNA + S-adenosyl-L-methionine = N(2)-methylguanosine(966) in 16S rRNA + S-adenosyl-L-homocysteine + H(+)</text>
        <dbReference type="Rhea" id="RHEA:23548"/>
        <dbReference type="Rhea" id="RHEA-COMP:10211"/>
        <dbReference type="Rhea" id="RHEA-COMP:10212"/>
        <dbReference type="ChEBI" id="CHEBI:15378"/>
        <dbReference type="ChEBI" id="CHEBI:57856"/>
        <dbReference type="ChEBI" id="CHEBI:59789"/>
        <dbReference type="ChEBI" id="CHEBI:74269"/>
        <dbReference type="ChEBI" id="CHEBI:74481"/>
        <dbReference type="EC" id="2.1.1.171"/>
    </reaction>
</comment>
<evidence type="ECO:0000256" key="9">
    <source>
        <dbReference type="ARBA" id="ARBA00048326"/>
    </source>
</evidence>
<evidence type="ECO:0000256" key="10">
    <source>
        <dbReference type="SAM" id="Phobius"/>
    </source>
</evidence>
<dbReference type="STRING" id="61652.AXX16_0340"/>
<keyword evidence="10" id="KW-0812">Transmembrane</keyword>
<dbReference type="InterPro" id="IPR009525">
    <property type="entry name" value="DUF1145"/>
</dbReference>
<dbReference type="InterPro" id="IPR029063">
    <property type="entry name" value="SAM-dependent_MTases_sf"/>
</dbReference>
<dbReference type="EMBL" id="LR134155">
    <property type="protein sequence ID" value="VEA71244.1"/>
    <property type="molecule type" value="Genomic_DNA"/>
</dbReference>
<dbReference type="Pfam" id="PF03602">
    <property type="entry name" value="Cons_hypoth95"/>
    <property type="match status" value="1"/>
</dbReference>
<evidence type="ECO:0000256" key="3">
    <source>
        <dbReference type="ARBA" id="ARBA00012141"/>
    </source>
</evidence>
<dbReference type="EC" id="2.1.1.171" evidence="3"/>
<keyword evidence="10" id="KW-0472">Membrane</keyword>
<evidence type="ECO:0000313" key="12">
    <source>
        <dbReference type="Proteomes" id="UP000271603"/>
    </source>
</evidence>
<evidence type="ECO:0000256" key="6">
    <source>
        <dbReference type="ARBA" id="ARBA00022679"/>
    </source>
</evidence>
<name>A0A3S4FXQ5_SERRU</name>
<dbReference type="SUPFAM" id="SSF53335">
    <property type="entry name" value="S-adenosyl-L-methionine-dependent methyltransferases"/>
    <property type="match status" value="1"/>
</dbReference>
<comment type="similarity">
    <text evidence="2">Belongs to the methyltransferase superfamily. RsmD family.</text>
</comment>
<sequence length="294" mass="33141">MARLSSRPAPRKAQTAAAGQIRIIGGQWRGRKLPVPNSAGLRPTTDRVRETLFNWLAPVIQGARCLDCFAGSGALGLEALSRYAGSATLLEYERPVAQQLEKNLALLNGNGQVINTNALSWLANAGEAYDVVFLDPPFRKGCWRRPSICWSSRAGWPMRPGCTWRPKPKAPPPTCRPTGRCIEKRSPDRWPTVFISVPPKRKLKMLINMGRLLMLCVWGFLLTNLIHPFPKPLKYFIDVALFFMVVMHGLQVVLLKSTQPKDQPISYWQEAKIFIFGVFELLAWQKKQPPLKKK</sequence>
<evidence type="ECO:0000313" key="11">
    <source>
        <dbReference type="EMBL" id="VEA71244.1"/>
    </source>
</evidence>
<dbReference type="InterPro" id="IPR002052">
    <property type="entry name" value="DNA_methylase_N6_adenine_CS"/>
</dbReference>
<feature type="transmembrane region" description="Helical" evidence="10">
    <location>
        <begin position="210"/>
        <end position="229"/>
    </location>
</feature>
<evidence type="ECO:0000256" key="1">
    <source>
        <dbReference type="ARBA" id="ARBA00002649"/>
    </source>
</evidence>
<evidence type="ECO:0000256" key="4">
    <source>
        <dbReference type="ARBA" id="ARBA00013682"/>
    </source>
</evidence>
<organism evidence="11 12">
    <name type="scientific">Serratia rubidaea</name>
    <name type="common">Serratia marinorubra</name>
    <dbReference type="NCBI Taxonomy" id="61652"/>
    <lineage>
        <taxon>Bacteria</taxon>
        <taxon>Pseudomonadati</taxon>
        <taxon>Pseudomonadota</taxon>
        <taxon>Gammaproteobacteria</taxon>
        <taxon>Enterobacterales</taxon>
        <taxon>Yersiniaceae</taxon>
        <taxon>Serratia</taxon>
    </lineage>
</organism>
<evidence type="ECO:0000256" key="8">
    <source>
        <dbReference type="ARBA" id="ARBA00033371"/>
    </source>
</evidence>
<dbReference type="PANTHER" id="PTHR43542">
    <property type="entry name" value="METHYLTRANSFERASE"/>
    <property type="match status" value="1"/>
</dbReference>
<accession>A0A3S4FXQ5</accession>
<evidence type="ECO:0000256" key="2">
    <source>
        <dbReference type="ARBA" id="ARBA00005269"/>
    </source>
</evidence>
<dbReference type="Pfam" id="PF06611">
    <property type="entry name" value="DUF1145"/>
    <property type="match status" value="1"/>
</dbReference>
<protein>
    <recommendedName>
        <fullName evidence="4">Ribosomal RNA small subunit methyltransferase D</fullName>
        <ecNumber evidence="3">2.1.1.171</ecNumber>
    </recommendedName>
    <alternativeName>
        <fullName evidence="7">16S rRNA m2G966 methyltransferase</fullName>
    </alternativeName>
    <alternativeName>
        <fullName evidence="8">rRNA (guanine-N(2)-)-methyltransferase</fullName>
    </alternativeName>
</protein>
<dbReference type="InterPro" id="IPR004398">
    <property type="entry name" value="RNA_MeTrfase_RsmD"/>
</dbReference>
<dbReference type="CDD" id="cd02440">
    <property type="entry name" value="AdoMet_MTases"/>
    <property type="match status" value="1"/>
</dbReference>
<evidence type="ECO:0000256" key="5">
    <source>
        <dbReference type="ARBA" id="ARBA00022603"/>
    </source>
</evidence>
<feature type="transmembrane region" description="Helical" evidence="10">
    <location>
        <begin position="235"/>
        <end position="255"/>
    </location>
</feature>
<proteinExistence type="inferred from homology"/>
<dbReference type="GO" id="GO:0052913">
    <property type="term" value="F:16S rRNA (guanine(966)-N(2))-methyltransferase activity"/>
    <property type="evidence" value="ECO:0007669"/>
    <property type="project" value="UniProtKB-EC"/>
</dbReference>
<dbReference type="Gene3D" id="3.40.50.150">
    <property type="entry name" value="Vaccinia Virus protein VP39"/>
    <property type="match status" value="1"/>
</dbReference>
<gene>
    <name evidence="11" type="primary">rsmD</name>
    <name evidence="11" type="ORF">NCTC9419_02778</name>
</gene>
<reference evidence="11 12" key="1">
    <citation type="submission" date="2018-12" db="EMBL/GenBank/DDBJ databases">
        <authorList>
            <consortium name="Pathogen Informatics"/>
        </authorList>
    </citation>
    <scope>NUCLEOTIDE SEQUENCE [LARGE SCALE GENOMIC DNA]</scope>
    <source>
        <strain evidence="11 12">NCTC9419</strain>
    </source>
</reference>
<feature type="transmembrane region" description="Helical" evidence="10">
    <location>
        <begin position="267"/>
        <end position="284"/>
    </location>
</feature>
<evidence type="ECO:0000256" key="7">
    <source>
        <dbReference type="ARBA" id="ARBA00031268"/>
    </source>
</evidence>
<dbReference type="NCBIfam" id="TIGR00095">
    <property type="entry name" value="16S rRNA (guanine(966)-N(2))-methyltransferase RsmD"/>
    <property type="match status" value="1"/>
</dbReference>
<dbReference type="GO" id="GO:0003676">
    <property type="term" value="F:nucleic acid binding"/>
    <property type="evidence" value="ECO:0007669"/>
    <property type="project" value="InterPro"/>
</dbReference>
<comment type="function">
    <text evidence="1">Specifically methylates the guanine in position 966 of 16S rRNA in the assembled 30S particle.</text>
</comment>
<dbReference type="PANTHER" id="PTHR43542:SF1">
    <property type="entry name" value="METHYLTRANSFERASE"/>
    <property type="match status" value="1"/>
</dbReference>
<keyword evidence="6 11" id="KW-0808">Transferase</keyword>
<keyword evidence="5 11" id="KW-0489">Methyltransferase</keyword>
<dbReference type="AlphaFoldDB" id="A0A3S4FXQ5"/>
<keyword evidence="10" id="KW-1133">Transmembrane helix</keyword>
<dbReference type="Proteomes" id="UP000271603">
    <property type="component" value="Chromosome"/>
</dbReference>